<dbReference type="Proteomes" id="UP000199126">
    <property type="component" value="Unassembled WGS sequence"/>
</dbReference>
<dbReference type="InterPro" id="IPR029035">
    <property type="entry name" value="DHS-like_NAD/FAD-binding_dom"/>
</dbReference>
<reference evidence="9" key="1">
    <citation type="submission" date="2016-10" db="EMBL/GenBank/DDBJ databases">
        <authorList>
            <person name="Varghese N."/>
            <person name="Submissions S."/>
        </authorList>
    </citation>
    <scope>NUCLEOTIDE SEQUENCE [LARGE SCALE GENOMIC DNA]</scope>
    <source>
        <strain evidence="9">CGMCC 1.10121</strain>
    </source>
</reference>
<dbReference type="SUPFAM" id="SSF52467">
    <property type="entry name" value="DHS-like NAD/FAD-binding domain"/>
    <property type="match status" value="1"/>
</dbReference>
<evidence type="ECO:0000256" key="3">
    <source>
        <dbReference type="RuleBase" id="RU362132"/>
    </source>
</evidence>
<dbReference type="Pfam" id="PF02776">
    <property type="entry name" value="TPP_enzyme_N"/>
    <property type="match status" value="1"/>
</dbReference>
<dbReference type="GO" id="GO:0009099">
    <property type="term" value="P:L-valine biosynthetic process"/>
    <property type="evidence" value="ECO:0007669"/>
    <property type="project" value="TreeGrafter"/>
</dbReference>
<dbReference type="Pfam" id="PF00205">
    <property type="entry name" value="TPP_enzyme_M"/>
    <property type="match status" value="1"/>
</dbReference>
<evidence type="ECO:0000259" key="7">
    <source>
        <dbReference type="Pfam" id="PF02776"/>
    </source>
</evidence>
<feature type="region of interest" description="Disordered" evidence="4">
    <location>
        <begin position="349"/>
        <end position="373"/>
    </location>
</feature>
<dbReference type="CDD" id="cd07035">
    <property type="entry name" value="TPP_PYR_POX_like"/>
    <property type="match status" value="1"/>
</dbReference>
<dbReference type="AlphaFoldDB" id="A0A1H8V6I9"/>
<name>A0A1H8V6I9_9EURY</name>
<dbReference type="SUPFAM" id="SSF52518">
    <property type="entry name" value="Thiamin diphosphate-binding fold (THDP-binding)"/>
    <property type="match status" value="2"/>
</dbReference>
<dbReference type="InterPro" id="IPR045229">
    <property type="entry name" value="TPP_enz"/>
</dbReference>
<evidence type="ECO:0000313" key="8">
    <source>
        <dbReference type="EMBL" id="SEP11092.1"/>
    </source>
</evidence>
<dbReference type="GO" id="GO:0000287">
    <property type="term" value="F:magnesium ion binding"/>
    <property type="evidence" value="ECO:0007669"/>
    <property type="project" value="InterPro"/>
</dbReference>
<organism evidence="8 9">
    <name type="scientific">Halogranum amylolyticum</name>
    <dbReference type="NCBI Taxonomy" id="660520"/>
    <lineage>
        <taxon>Archaea</taxon>
        <taxon>Methanobacteriati</taxon>
        <taxon>Methanobacteriota</taxon>
        <taxon>Stenosarchaea group</taxon>
        <taxon>Halobacteria</taxon>
        <taxon>Halobacteriales</taxon>
        <taxon>Haloferacaceae</taxon>
    </lineage>
</organism>
<dbReference type="Gene3D" id="3.40.50.1220">
    <property type="entry name" value="TPP-binding domain"/>
    <property type="match status" value="1"/>
</dbReference>
<feature type="domain" description="Thiamine pyrophosphate enzyme central" evidence="5">
    <location>
        <begin position="202"/>
        <end position="338"/>
    </location>
</feature>
<dbReference type="Gene3D" id="3.40.50.970">
    <property type="match status" value="2"/>
</dbReference>
<dbReference type="PANTHER" id="PTHR18968:SF13">
    <property type="entry name" value="ACETOLACTATE SYNTHASE CATALYTIC SUBUNIT, MITOCHONDRIAL"/>
    <property type="match status" value="1"/>
</dbReference>
<dbReference type="GO" id="GO:0044272">
    <property type="term" value="P:sulfur compound biosynthetic process"/>
    <property type="evidence" value="ECO:0007669"/>
    <property type="project" value="UniProtKB-ARBA"/>
</dbReference>
<dbReference type="InterPro" id="IPR011766">
    <property type="entry name" value="TPP_enzyme_TPP-bd"/>
</dbReference>
<dbReference type="InterPro" id="IPR012000">
    <property type="entry name" value="Thiamin_PyroP_enz_cen_dom"/>
</dbReference>
<accession>A0A1H8V6I9</accession>
<evidence type="ECO:0000313" key="9">
    <source>
        <dbReference type="Proteomes" id="UP000199126"/>
    </source>
</evidence>
<proteinExistence type="inferred from homology"/>
<evidence type="ECO:0000256" key="2">
    <source>
        <dbReference type="ARBA" id="ARBA00023052"/>
    </source>
</evidence>
<dbReference type="InterPro" id="IPR012001">
    <property type="entry name" value="Thiamin_PyroP_enz_TPP-bd_dom"/>
</dbReference>
<dbReference type="GO" id="GO:0003984">
    <property type="term" value="F:acetolactate synthase activity"/>
    <property type="evidence" value="ECO:0007669"/>
    <property type="project" value="TreeGrafter"/>
</dbReference>
<comment type="similarity">
    <text evidence="1 3">Belongs to the TPP enzyme family.</text>
</comment>
<dbReference type="CDD" id="cd02002">
    <property type="entry name" value="TPP_BFDC"/>
    <property type="match status" value="1"/>
</dbReference>
<protein>
    <submittedName>
        <fullName evidence="8">Benzoylformate decarboxylase</fullName>
    </submittedName>
</protein>
<sequence>MAENSTTGADLFVDALVEYGVRYVFGNPGTTELPILRSIGNSDLEYLLGVHEDIAVGMAAGYASIRRYHAHHDEDILPLGVVNLHVAPGLAHGLCNIQNADRSGVPLLVTAGEHATHAKHEEPILSGDLVQMVEEYTKWSAVVEDVTALPTMIRRAVRVALTPPMGPVFLGLPMDVMMAETDADPERLGPIPTLGSGDPTAIEASVRALETADDPVIVVGDHVARSGFRAVEAAVELAEETGAAVYGEMETAEINFPTDHNQWVTFLQPDPEMARIALDTDLLVFVGCSANVPVIPSETTYISDEASCIHISSDAWEVGKNNPADTAVIGDPEEAMAAIAAAVDIPEAERRRRQSGIPKRHKEMEPFCSDSDPDAGISKGQLSSTLAAVAPNAILTNEGNTSKYPLLNNWDLGPEQLSANKNGGLGYTLPATIGAAVAAREYGDERPIIGVVGDGSYLYYPQALYSAARYDLDLTVVVPDNRNYRILKDGMLSIYGGDDADHDYLGMDFDPGVDIVANAKSHGVHAEFVESADTLEAALREAVELDGSAVVDVAIKD</sequence>
<keyword evidence="2 3" id="KW-0786">Thiamine pyrophosphate</keyword>
<gene>
    <name evidence="8" type="ORF">SAMN04487948_11494</name>
</gene>
<evidence type="ECO:0000256" key="1">
    <source>
        <dbReference type="ARBA" id="ARBA00007812"/>
    </source>
</evidence>
<dbReference type="RefSeq" id="WP_089826891.1">
    <property type="nucleotide sequence ID" value="NZ_FODV01000014.1"/>
</dbReference>
<dbReference type="PANTHER" id="PTHR18968">
    <property type="entry name" value="THIAMINE PYROPHOSPHATE ENZYMES"/>
    <property type="match status" value="1"/>
</dbReference>
<keyword evidence="9" id="KW-1185">Reference proteome</keyword>
<dbReference type="EMBL" id="FODV01000014">
    <property type="protein sequence ID" value="SEP11092.1"/>
    <property type="molecule type" value="Genomic_DNA"/>
</dbReference>
<evidence type="ECO:0000259" key="6">
    <source>
        <dbReference type="Pfam" id="PF02775"/>
    </source>
</evidence>
<dbReference type="GO" id="GO:0009097">
    <property type="term" value="P:isoleucine biosynthetic process"/>
    <property type="evidence" value="ECO:0007669"/>
    <property type="project" value="TreeGrafter"/>
</dbReference>
<dbReference type="Pfam" id="PF02775">
    <property type="entry name" value="TPP_enzyme_C"/>
    <property type="match status" value="1"/>
</dbReference>
<dbReference type="GO" id="GO:0005948">
    <property type="term" value="C:acetolactate synthase complex"/>
    <property type="evidence" value="ECO:0007669"/>
    <property type="project" value="TreeGrafter"/>
</dbReference>
<evidence type="ECO:0000256" key="4">
    <source>
        <dbReference type="SAM" id="MobiDB-lite"/>
    </source>
</evidence>
<evidence type="ECO:0000259" key="5">
    <source>
        <dbReference type="Pfam" id="PF00205"/>
    </source>
</evidence>
<feature type="domain" description="Thiamine pyrophosphate enzyme TPP-binding" evidence="6">
    <location>
        <begin position="418"/>
        <end position="553"/>
    </location>
</feature>
<dbReference type="GO" id="GO:0050660">
    <property type="term" value="F:flavin adenine dinucleotide binding"/>
    <property type="evidence" value="ECO:0007669"/>
    <property type="project" value="TreeGrafter"/>
</dbReference>
<feature type="compositionally biased region" description="Basic residues" evidence="4">
    <location>
        <begin position="351"/>
        <end position="361"/>
    </location>
</feature>
<dbReference type="InterPro" id="IPR029061">
    <property type="entry name" value="THDP-binding"/>
</dbReference>
<dbReference type="OrthoDB" id="6837at2157"/>
<feature type="domain" description="Thiamine pyrophosphate enzyme N-terminal TPP-binding" evidence="7">
    <location>
        <begin position="7"/>
        <end position="120"/>
    </location>
</feature>
<dbReference type="GO" id="GO:0030976">
    <property type="term" value="F:thiamine pyrophosphate binding"/>
    <property type="evidence" value="ECO:0007669"/>
    <property type="project" value="InterPro"/>
</dbReference>